<dbReference type="PRINTS" id="PR00719">
    <property type="entry name" value="LMWPTPASE"/>
</dbReference>
<evidence type="ECO:0000256" key="4">
    <source>
        <dbReference type="PIRSR" id="PIRSR617867-1"/>
    </source>
</evidence>
<evidence type="ECO:0000256" key="1">
    <source>
        <dbReference type="ARBA" id="ARBA00011063"/>
    </source>
</evidence>
<feature type="active site" description="Nucleophile" evidence="4">
    <location>
        <position position="108"/>
    </location>
</feature>
<evidence type="ECO:0000256" key="2">
    <source>
        <dbReference type="ARBA" id="ARBA00022801"/>
    </source>
</evidence>
<dbReference type="PANTHER" id="PTHR11717:SF31">
    <property type="entry name" value="LOW MOLECULAR WEIGHT PROTEIN-TYROSINE-PHOSPHATASE ETP-RELATED"/>
    <property type="match status" value="1"/>
</dbReference>
<evidence type="ECO:0000259" key="6">
    <source>
        <dbReference type="SMART" id="SM00226"/>
    </source>
</evidence>
<protein>
    <recommendedName>
        <fullName evidence="6">Phosphotyrosine protein phosphatase I domain-containing protein</fullName>
    </recommendedName>
</protein>
<gene>
    <name evidence="7" type="ORF">B8X04_03030</name>
</gene>
<evidence type="ECO:0000313" key="8">
    <source>
        <dbReference type="Proteomes" id="UP000216867"/>
    </source>
</evidence>
<keyword evidence="3" id="KW-0904">Protein phosphatase</keyword>
<name>A0A269ZGQ2_9MICO</name>
<feature type="compositionally biased region" description="Low complexity" evidence="5">
    <location>
        <begin position="63"/>
        <end position="73"/>
    </location>
</feature>
<proteinExistence type="inferred from homology"/>
<dbReference type="InterPro" id="IPR023485">
    <property type="entry name" value="Ptyr_pPase"/>
</dbReference>
<feature type="domain" description="Phosphotyrosine protein phosphatase I" evidence="6">
    <location>
        <begin position="102"/>
        <end position="281"/>
    </location>
</feature>
<keyword evidence="2" id="KW-0378">Hydrolase</keyword>
<reference evidence="7 8" key="1">
    <citation type="submission" date="2017-04" db="EMBL/GenBank/DDBJ databases">
        <title>Kefir bacterial isolates.</title>
        <authorList>
            <person name="Kim Y."/>
            <person name="Blasche S."/>
            <person name="Patil K.R."/>
        </authorList>
    </citation>
    <scope>NUCLEOTIDE SEQUENCE [LARGE SCALE GENOMIC DNA]</scope>
    <source>
        <strain evidence="7 8">OG2</strain>
    </source>
</reference>
<organism evidence="7 8">
    <name type="scientific">Brevibacterium casei</name>
    <dbReference type="NCBI Taxonomy" id="33889"/>
    <lineage>
        <taxon>Bacteria</taxon>
        <taxon>Bacillati</taxon>
        <taxon>Actinomycetota</taxon>
        <taxon>Actinomycetes</taxon>
        <taxon>Micrococcales</taxon>
        <taxon>Brevibacteriaceae</taxon>
        <taxon>Brevibacterium</taxon>
    </lineage>
</organism>
<evidence type="ECO:0000256" key="5">
    <source>
        <dbReference type="SAM" id="MobiDB-lite"/>
    </source>
</evidence>
<feature type="active site" evidence="4">
    <location>
        <position position="114"/>
    </location>
</feature>
<evidence type="ECO:0000256" key="3">
    <source>
        <dbReference type="ARBA" id="ARBA00022912"/>
    </source>
</evidence>
<dbReference type="InterPro" id="IPR017867">
    <property type="entry name" value="Tyr_phospatase_low_mol_wt"/>
</dbReference>
<dbReference type="EMBL" id="NCWY01000002">
    <property type="protein sequence ID" value="PAK96988.1"/>
    <property type="molecule type" value="Genomic_DNA"/>
</dbReference>
<comment type="similarity">
    <text evidence="1">Belongs to the low molecular weight phosphotyrosine protein phosphatase family.</text>
</comment>
<dbReference type="Gene3D" id="3.40.50.2300">
    <property type="match status" value="1"/>
</dbReference>
<evidence type="ECO:0000313" key="7">
    <source>
        <dbReference type="EMBL" id="PAK96988.1"/>
    </source>
</evidence>
<dbReference type="AlphaFoldDB" id="A0A269ZGQ2"/>
<dbReference type="GO" id="GO:0004725">
    <property type="term" value="F:protein tyrosine phosphatase activity"/>
    <property type="evidence" value="ECO:0007669"/>
    <property type="project" value="InterPro"/>
</dbReference>
<feature type="region of interest" description="Disordered" evidence="5">
    <location>
        <begin position="18"/>
        <end position="88"/>
    </location>
</feature>
<dbReference type="PANTHER" id="PTHR11717">
    <property type="entry name" value="LOW MOLECULAR WEIGHT PROTEIN TYROSINE PHOSPHATASE"/>
    <property type="match status" value="1"/>
</dbReference>
<dbReference type="InterPro" id="IPR036196">
    <property type="entry name" value="Ptyr_pPase_sf"/>
</dbReference>
<dbReference type="Proteomes" id="UP000216867">
    <property type="component" value="Unassembled WGS sequence"/>
</dbReference>
<dbReference type="SMART" id="SM00226">
    <property type="entry name" value="LMWPc"/>
    <property type="match status" value="1"/>
</dbReference>
<sequence>MGAEYRFGRDHRCRRIHQGQERLLVHARPPPSRLRDPPRAETGSRQGVPGAGALGEGARTGSRQAPAQLRLQPPRLPDDVPRHRSRGRPAMTARWDIDVAPFRILVVCTGNICRSPLAENFLQRGLDEIAPLQFAVSSAGTNAMADDTVTPEIAGIADRHGFTLEGFLADRLAPRHLRDADLVLTMERAQRARVVQMMPGALRRTFTLREFARILPLVPPEDGSSPTERWHSVAALAQRYRRRAPGDGGDDDVVDPIGRSEAVHQTMLDEMLPAITTLIEWERRLGRIGA</sequence>
<dbReference type="SUPFAM" id="SSF52788">
    <property type="entry name" value="Phosphotyrosine protein phosphatases I"/>
    <property type="match status" value="1"/>
</dbReference>
<comment type="caution">
    <text evidence="7">The sequence shown here is derived from an EMBL/GenBank/DDBJ whole genome shotgun (WGS) entry which is preliminary data.</text>
</comment>
<dbReference type="Pfam" id="PF01451">
    <property type="entry name" value="LMWPc"/>
    <property type="match status" value="1"/>
</dbReference>
<dbReference type="InterPro" id="IPR050438">
    <property type="entry name" value="LMW_PTPase"/>
</dbReference>
<accession>A0A269ZGQ2</accession>